<evidence type="ECO:0000313" key="2">
    <source>
        <dbReference type="EMBL" id="KAK0596788.1"/>
    </source>
</evidence>
<reference evidence="2" key="1">
    <citation type="journal article" date="2022" name="Plant J.">
        <title>Strategies of tolerance reflected in two North American maple genomes.</title>
        <authorList>
            <person name="McEvoy S.L."/>
            <person name="Sezen U.U."/>
            <person name="Trouern-Trend A."/>
            <person name="McMahon S.M."/>
            <person name="Schaberg P.G."/>
            <person name="Yang J."/>
            <person name="Wegrzyn J.L."/>
            <person name="Swenson N.G."/>
        </authorList>
    </citation>
    <scope>NUCLEOTIDE SEQUENCE</scope>
    <source>
        <strain evidence="2">NS2018</strain>
    </source>
</reference>
<feature type="region of interest" description="Disordered" evidence="1">
    <location>
        <begin position="182"/>
        <end position="212"/>
    </location>
</feature>
<comment type="caution">
    <text evidence="2">The sequence shown here is derived from an EMBL/GenBank/DDBJ whole genome shotgun (WGS) entry which is preliminary data.</text>
</comment>
<feature type="compositionally biased region" description="Basic residues" evidence="1">
    <location>
        <begin position="67"/>
        <end position="78"/>
    </location>
</feature>
<organism evidence="2 3">
    <name type="scientific">Acer saccharum</name>
    <name type="common">Sugar maple</name>
    <dbReference type="NCBI Taxonomy" id="4024"/>
    <lineage>
        <taxon>Eukaryota</taxon>
        <taxon>Viridiplantae</taxon>
        <taxon>Streptophyta</taxon>
        <taxon>Embryophyta</taxon>
        <taxon>Tracheophyta</taxon>
        <taxon>Spermatophyta</taxon>
        <taxon>Magnoliopsida</taxon>
        <taxon>eudicotyledons</taxon>
        <taxon>Gunneridae</taxon>
        <taxon>Pentapetalae</taxon>
        <taxon>rosids</taxon>
        <taxon>malvids</taxon>
        <taxon>Sapindales</taxon>
        <taxon>Sapindaceae</taxon>
        <taxon>Hippocastanoideae</taxon>
        <taxon>Acereae</taxon>
        <taxon>Acer</taxon>
    </lineage>
</organism>
<gene>
    <name evidence="2" type="ORF">LWI29_019104</name>
</gene>
<dbReference type="Proteomes" id="UP001168877">
    <property type="component" value="Unassembled WGS sequence"/>
</dbReference>
<evidence type="ECO:0000313" key="3">
    <source>
        <dbReference type="Proteomes" id="UP001168877"/>
    </source>
</evidence>
<dbReference type="EMBL" id="JAUESC010000004">
    <property type="protein sequence ID" value="KAK0596788.1"/>
    <property type="molecule type" value="Genomic_DNA"/>
</dbReference>
<reference evidence="2" key="2">
    <citation type="submission" date="2023-06" db="EMBL/GenBank/DDBJ databases">
        <authorList>
            <person name="Swenson N.G."/>
            <person name="Wegrzyn J.L."/>
            <person name="Mcevoy S.L."/>
        </authorList>
    </citation>
    <scope>NUCLEOTIDE SEQUENCE</scope>
    <source>
        <strain evidence="2">NS2018</strain>
        <tissue evidence="2">Leaf</tissue>
    </source>
</reference>
<feature type="region of interest" description="Disordered" evidence="1">
    <location>
        <begin position="29"/>
        <end position="78"/>
    </location>
</feature>
<feature type="compositionally biased region" description="Basic and acidic residues" evidence="1">
    <location>
        <begin position="29"/>
        <end position="42"/>
    </location>
</feature>
<keyword evidence="3" id="KW-1185">Reference proteome</keyword>
<dbReference type="AlphaFoldDB" id="A0AA39VZG3"/>
<sequence>MLKWSNCPPNACNELCVCGRIRSNCRSREQFRPGKSHREVGPHPRRGSLPQLKTESHRNIGPQRQRPAPRRRSLPLRRRKVTAKLAPTRTDQVPATLPRSVVVLMVAVKVSPTHSDRRGLATVGNFCCGFLNNKMPRVKIVDFDDASGSANPRVPARGRVAEGCGRLLPSVGYDEWKGIHKSKKVPAAAGESSGPRQRKRRKAATEDDDRWYSEVALQDDVDAAVGDEVEIPRDGRS</sequence>
<name>A0AA39VZG3_ACESA</name>
<protein>
    <submittedName>
        <fullName evidence="2">Uncharacterized protein</fullName>
    </submittedName>
</protein>
<accession>A0AA39VZG3</accession>
<evidence type="ECO:0000256" key="1">
    <source>
        <dbReference type="SAM" id="MobiDB-lite"/>
    </source>
</evidence>
<proteinExistence type="predicted"/>